<dbReference type="InterPro" id="IPR005578">
    <property type="entry name" value="Yif1_fam"/>
</dbReference>
<keyword evidence="4" id="KW-0813">Transport</keyword>
<evidence type="ECO:0000313" key="15">
    <source>
        <dbReference type="Proteomes" id="UP001146793"/>
    </source>
</evidence>
<keyword evidence="10 12" id="KW-0472">Membrane</keyword>
<evidence type="ECO:0000256" key="8">
    <source>
        <dbReference type="ARBA" id="ARBA00022989"/>
    </source>
</evidence>
<keyword evidence="11" id="KW-0808">Transferase</keyword>
<dbReference type="GO" id="GO:0016309">
    <property type="term" value="F:1-phosphatidylinositol-5-phosphate 4-kinase activity"/>
    <property type="evidence" value="ECO:0007669"/>
    <property type="project" value="TreeGrafter"/>
</dbReference>
<dbReference type="PROSITE" id="PS51455">
    <property type="entry name" value="PIPK"/>
    <property type="match status" value="1"/>
</dbReference>
<dbReference type="EMBL" id="JANTQA010000029">
    <property type="protein sequence ID" value="KAJ3441579.1"/>
    <property type="molecule type" value="Genomic_DNA"/>
</dbReference>
<dbReference type="GO" id="GO:0046854">
    <property type="term" value="P:phosphatidylinositol phosphate biosynthetic process"/>
    <property type="evidence" value="ECO:0007669"/>
    <property type="project" value="TreeGrafter"/>
</dbReference>
<proteinExistence type="inferred from homology"/>
<keyword evidence="5 12" id="KW-0812">Transmembrane</keyword>
<dbReference type="Gene3D" id="3.30.810.10">
    <property type="entry name" value="2-Layer Sandwich"/>
    <property type="match status" value="1"/>
</dbReference>
<keyword evidence="11" id="KW-0547">Nucleotide-binding</keyword>
<keyword evidence="11" id="KW-0067">ATP-binding</keyword>
<name>A0AAV7ZP18_9EUKA</name>
<dbReference type="InterPro" id="IPR002498">
    <property type="entry name" value="PInositol-4-P-4/5-kinase_core"/>
</dbReference>
<evidence type="ECO:0000256" key="5">
    <source>
        <dbReference type="ARBA" id="ARBA00022692"/>
    </source>
</evidence>
<comment type="caution">
    <text evidence="14">The sequence shown here is derived from an EMBL/GenBank/DDBJ whole genome shotgun (WGS) entry which is preliminary data.</text>
</comment>
<dbReference type="CDD" id="cd00139">
    <property type="entry name" value="PIPKc"/>
    <property type="match status" value="1"/>
</dbReference>
<dbReference type="GO" id="GO:0005886">
    <property type="term" value="C:plasma membrane"/>
    <property type="evidence" value="ECO:0007669"/>
    <property type="project" value="TreeGrafter"/>
</dbReference>
<evidence type="ECO:0000256" key="9">
    <source>
        <dbReference type="ARBA" id="ARBA00023034"/>
    </source>
</evidence>
<dbReference type="PANTHER" id="PTHR23086:SF8">
    <property type="entry name" value="PHOSPHATIDYLINOSITOL 5-PHOSPHATE 4-KINASE, ISOFORM A"/>
    <property type="match status" value="1"/>
</dbReference>
<evidence type="ECO:0000256" key="10">
    <source>
        <dbReference type="ARBA" id="ARBA00023136"/>
    </source>
</evidence>
<sequence length="843" mass="97347">MSTSIMGLYGNGDGNMNMNENENNNNVNPNENAFQNIGQTNQNPNFMNENNNQQDFNPISQFTSQFTNSPLTNIGLKYGENVWETGKHIMGSHFDRSGNALRFYFDLDSAYVIGKLKRIFYPWGSKNWKRSVASGMGEKVSPRNDINAPDLYIPLMSFITYILIISLFYGINSTFSPELFGKLSLSGLITTLMEILIYKFLFYLMSTDIKLPWLDFLAYTGYKFTGILLPSIIGIIFGKRVYLVVLIITSIPVGYFLISDQQFLEKIQELSLDSTPLDTTKTKESEQKNKELETLKSQTFDSILEQIQSINNTILSTEFTKSLGEPEISYKINKLIDDLPSIGKIFDHVPQEKLDLNEQINQLKKNNESKKSIDDFKQIASMYHQNKNRILSELKYIHDAVDEGIEDWSKIGKNENEKHDNKQIKKNNKFQKNKTKQSNKNMNNKMIQNQDLTKLSTENQFSKFVSENKMTDLSKILLAFQQGVQISNQSLKGKLLRKQTFDDEFFQQISKIELDSLGNQIKENDNTNQIKEQPAYIFQEFGPLVYHHLRVHFNISARQYVTSLCSKQKGLEIMVQDGGRSGANFFISKDKNFVLKFIEKSESNLLNQILKEYYRYIITNPNTLLTLFYGHYSITTPTDTFYFIIMNNVFSTDFKMDQVYDLKGSKINRGGNRKKKKLKILKDNDLNDKLILPKNLRNKLISQITSDSTFLKKFSIMDYSLLLGIHHLNEQEIEKLEKKANNKNKTNSTLFLFQRVSTFKRYNGGIKSVQLADKSSSSEEKNIKIYFLGMIDCLQVYNVKKKVEHGFKTIKHLTKTEMSAVDPELYAKRFINLVKKITISPKK</sequence>
<evidence type="ECO:0000313" key="14">
    <source>
        <dbReference type="EMBL" id="KAJ3441579.1"/>
    </source>
</evidence>
<comment type="subcellular location">
    <subcellularLocation>
        <location evidence="1">Endoplasmic reticulum membrane</location>
        <topology evidence="1">Multi-pass membrane protein</topology>
    </subcellularLocation>
    <subcellularLocation>
        <location evidence="2">Golgi apparatus membrane</location>
        <topology evidence="2">Multi-pass membrane protein</topology>
    </subcellularLocation>
</comment>
<feature type="transmembrane region" description="Helical" evidence="12">
    <location>
        <begin position="241"/>
        <end position="258"/>
    </location>
</feature>
<evidence type="ECO:0000259" key="13">
    <source>
        <dbReference type="PROSITE" id="PS51455"/>
    </source>
</evidence>
<keyword evidence="6" id="KW-0256">Endoplasmic reticulum</keyword>
<feature type="transmembrane region" description="Helical" evidence="12">
    <location>
        <begin position="151"/>
        <end position="171"/>
    </location>
</feature>
<evidence type="ECO:0000256" key="1">
    <source>
        <dbReference type="ARBA" id="ARBA00004477"/>
    </source>
</evidence>
<evidence type="ECO:0000256" key="3">
    <source>
        <dbReference type="ARBA" id="ARBA00009727"/>
    </source>
</evidence>
<comment type="similarity">
    <text evidence="3">Belongs to the YIF1 family.</text>
</comment>
<dbReference type="GO" id="GO:0006888">
    <property type="term" value="P:endoplasmic reticulum to Golgi vesicle-mediated transport"/>
    <property type="evidence" value="ECO:0007669"/>
    <property type="project" value="InterPro"/>
</dbReference>
<accession>A0AAV7ZP18</accession>
<dbReference type="SUPFAM" id="SSF56104">
    <property type="entry name" value="SAICAR synthase-like"/>
    <property type="match status" value="1"/>
</dbReference>
<feature type="domain" description="PIPK" evidence="13">
    <location>
        <begin position="470"/>
        <end position="838"/>
    </location>
</feature>
<evidence type="ECO:0000256" key="12">
    <source>
        <dbReference type="SAM" id="Phobius"/>
    </source>
</evidence>
<dbReference type="InterPro" id="IPR023610">
    <property type="entry name" value="PInositol-4/5-P-5/4-kinase"/>
</dbReference>
<dbReference type="GO" id="GO:0016308">
    <property type="term" value="F:1-phosphatidylinositol-4-phosphate 5-kinase activity"/>
    <property type="evidence" value="ECO:0007669"/>
    <property type="project" value="TreeGrafter"/>
</dbReference>
<gene>
    <name evidence="14" type="ORF">M0812_13592</name>
</gene>
<keyword evidence="8 12" id="KW-1133">Transmembrane helix</keyword>
<feature type="transmembrane region" description="Helical" evidence="12">
    <location>
        <begin position="216"/>
        <end position="236"/>
    </location>
</feature>
<feature type="transmembrane region" description="Helical" evidence="12">
    <location>
        <begin position="183"/>
        <end position="204"/>
    </location>
</feature>
<dbReference type="PANTHER" id="PTHR23086">
    <property type="entry name" value="PHOSPHATIDYLINOSITOL-4-PHOSPHATE 5-KINASE"/>
    <property type="match status" value="1"/>
</dbReference>
<dbReference type="SMART" id="SM00330">
    <property type="entry name" value="PIPKc"/>
    <property type="match status" value="1"/>
</dbReference>
<evidence type="ECO:0000256" key="2">
    <source>
        <dbReference type="ARBA" id="ARBA00004653"/>
    </source>
</evidence>
<dbReference type="GO" id="GO:0005789">
    <property type="term" value="C:endoplasmic reticulum membrane"/>
    <property type="evidence" value="ECO:0007669"/>
    <property type="project" value="UniProtKB-SubCell"/>
</dbReference>
<evidence type="ECO:0000256" key="6">
    <source>
        <dbReference type="ARBA" id="ARBA00022824"/>
    </source>
</evidence>
<evidence type="ECO:0000256" key="4">
    <source>
        <dbReference type="ARBA" id="ARBA00022448"/>
    </source>
</evidence>
<dbReference type="InterPro" id="IPR027484">
    <property type="entry name" value="PInositol-4-P-5-kinase_N"/>
</dbReference>
<keyword evidence="9" id="KW-0333">Golgi apparatus</keyword>
<dbReference type="InterPro" id="IPR027483">
    <property type="entry name" value="PInositol-4-P-4/5-kinase_C_sf"/>
</dbReference>
<evidence type="ECO:0000256" key="11">
    <source>
        <dbReference type="PROSITE-ProRule" id="PRU00781"/>
    </source>
</evidence>
<protein>
    <submittedName>
        <fullName evidence="14">Phosphatidylinositol 5-phosphate 4-kinase isoform a</fullName>
    </submittedName>
</protein>
<dbReference type="GO" id="GO:0000139">
    <property type="term" value="C:Golgi membrane"/>
    <property type="evidence" value="ECO:0007669"/>
    <property type="project" value="UniProtKB-SubCell"/>
</dbReference>
<dbReference type="Proteomes" id="UP001146793">
    <property type="component" value="Unassembled WGS sequence"/>
</dbReference>
<dbReference type="AlphaFoldDB" id="A0AAV7ZP18"/>
<dbReference type="GO" id="GO:0015031">
    <property type="term" value="P:protein transport"/>
    <property type="evidence" value="ECO:0007669"/>
    <property type="project" value="UniProtKB-KW"/>
</dbReference>
<organism evidence="14 15">
    <name type="scientific">Anaeramoeba flamelloides</name>
    <dbReference type="NCBI Taxonomy" id="1746091"/>
    <lineage>
        <taxon>Eukaryota</taxon>
        <taxon>Metamonada</taxon>
        <taxon>Anaeramoebidae</taxon>
        <taxon>Anaeramoeba</taxon>
    </lineage>
</organism>
<reference evidence="14" key="1">
    <citation type="submission" date="2022-08" db="EMBL/GenBank/DDBJ databases">
        <title>Novel sulphate-reducing endosymbionts in the free-living metamonad Anaeramoeba.</title>
        <authorList>
            <person name="Jerlstrom-Hultqvist J."/>
            <person name="Cepicka I."/>
            <person name="Gallot-Lavallee L."/>
            <person name="Salas-Leiva D."/>
            <person name="Curtis B.A."/>
            <person name="Zahonova K."/>
            <person name="Pipaliya S."/>
            <person name="Dacks J."/>
            <person name="Roger A.J."/>
        </authorList>
    </citation>
    <scope>NUCLEOTIDE SEQUENCE</scope>
    <source>
        <strain evidence="14">Busselton2</strain>
    </source>
</reference>
<dbReference type="Pfam" id="PF01504">
    <property type="entry name" value="PIP5K"/>
    <property type="match status" value="1"/>
</dbReference>
<dbReference type="Pfam" id="PF03878">
    <property type="entry name" value="YIF1"/>
    <property type="match status" value="1"/>
</dbReference>
<dbReference type="GO" id="GO:0005524">
    <property type="term" value="F:ATP binding"/>
    <property type="evidence" value="ECO:0007669"/>
    <property type="project" value="UniProtKB-UniRule"/>
</dbReference>
<evidence type="ECO:0000256" key="7">
    <source>
        <dbReference type="ARBA" id="ARBA00022927"/>
    </source>
</evidence>
<dbReference type="Gene3D" id="3.30.800.10">
    <property type="entry name" value="Phosphatidylinositol Phosphate Kinase II Beta"/>
    <property type="match status" value="1"/>
</dbReference>
<keyword evidence="11" id="KW-0418">Kinase</keyword>
<keyword evidence="7" id="KW-0653">Protein transport</keyword>